<keyword evidence="4" id="KW-1185">Reference proteome</keyword>
<dbReference type="CTD" id="550400"/>
<dbReference type="PANTHER" id="PTHR14581:SF5">
    <property type="entry name" value="PROLINE-RICH PROTEIN 15-LIKE PROTEIN"/>
    <property type="match status" value="1"/>
</dbReference>
<dbReference type="InterPro" id="IPR028237">
    <property type="entry name" value="PRR15"/>
</dbReference>
<sequence>MADSGWWNPIFSRSKCKVKVQHEPPPESCNNSWNKGHPNLPQIPTDPLDNQCSARLEKEVDKTKGWHVKVSRSGRLKEKKKVCGTLAENPMLITECGPNQEKHRGDK</sequence>
<evidence type="ECO:0000313" key="4">
    <source>
        <dbReference type="Proteomes" id="UP000265140"/>
    </source>
</evidence>
<dbReference type="Ensembl" id="ENSELUT00000095097.1">
    <property type="protein sequence ID" value="ENSELUP00000082021.1"/>
    <property type="gene ID" value="ENSELUG00000037746.1"/>
</dbReference>
<dbReference type="PANTHER" id="PTHR14581">
    <property type="match status" value="1"/>
</dbReference>
<dbReference type="GeneID" id="109615771"/>
<evidence type="ECO:0000256" key="1">
    <source>
        <dbReference type="ARBA" id="ARBA00010096"/>
    </source>
</evidence>
<reference evidence="3 4" key="1">
    <citation type="submission" date="2020-02" db="EMBL/GenBank/DDBJ databases">
        <title>Esox lucius (northern pike) genome, fEsoLuc1, primary haplotype.</title>
        <authorList>
            <person name="Myers G."/>
            <person name="Karagic N."/>
            <person name="Meyer A."/>
            <person name="Pippel M."/>
            <person name="Reichard M."/>
            <person name="Winkler S."/>
            <person name="Tracey A."/>
            <person name="Sims Y."/>
            <person name="Howe K."/>
            <person name="Rhie A."/>
            <person name="Formenti G."/>
            <person name="Durbin R."/>
            <person name="Fedrigo O."/>
            <person name="Jarvis E.D."/>
        </authorList>
    </citation>
    <scope>NUCLEOTIDE SEQUENCE [LARGE SCALE GENOMIC DNA]</scope>
</reference>
<dbReference type="KEGG" id="els:109615771"/>
<organism evidence="3 4">
    <name type="scientific">Esox lucius</name>
    <name type="common">Northern pike</name>
    <dbReference type="NCBI Taxonomy" id="8010"/>
    <lineage>
        <taxon>Eukaryota</taxon>
        <taxon>Metazoa</taxon>
        <taxon>Chordata</taxon>
        <taxon>Craniata</taxon>
        <taxon>Vertebrata</taxon>
        <taxon>Euteleostomi</taxon>
        <taxon>Actinopterygii</taxon>
        <taxon>Neopterygii</taxon>
        <taxon>Teleostei</taxon>
        <taxon>Protacanthopterygii</taxon>
        <taxon>Esociformes</taxon>
        <taxon>Esocidae</taxon>
        <taxon>Esox</taxon>
    </lineage>
</organism>
<dbReference type="Pfam" id="PF15321">
    <property type="entry name" value="ATAD4"/>
    <property type="match status" value="1"/>
</dbReference>
<dbReference type="AlphaFoldDB" id="A0AAY5JZS8"/>
<evidence type="ECO:0000313" key="3">
    <source>
        <dbReference type="Ensembl" id="ENSELUP00000082021.1"/>
    </source>
</evidence>
<name>A0AAY5JZS8_ESOLU</name>
<protein>
    <submittedName>
        <fullName evidence="3">Uncharacterized protein</fullName>
    </submittedName>
</protein>
<reference evidence="3" key="3">
    <citation type="submission" date="2025-09" db="UniProtKB">
        <authorList>
            <consortium name="Ensembl"/>
        </authorList>
    </citation>
    <scope>IDENTIFICATION</scope>
</reference>
<evidence type="ECO:0000256" key="2">
    <source>
        <dbReference type="SAM" id="MobiDB-lite"/>
    </source>
</evidence>
<feature type="region of interest" description="Disordered" evidence="2">
    <location>
        <begin position="22"/>
        <end position="48"/>
    </location>
</feature>
<dbReference type="RefSeq" id="XP_019901920.1">
    <property type="nucleotide sequence ID" value="XM_020046361.1"/>
</dbReference>
<comment type="similarity">
    <text evidence="1">Belongs to the PRR15 family.</text>
</comment>
<accession>A0AAY5JZS8</accession>
<reference evidence="3" key="2">
    <citation type="submission" date="2025-08" db="UniProtKB">
        <authorList>
            <consortium name="Ensembl"/>
        </authorList>
    </citation>
    <scope>IDENTIFICATION</scope>
</reference>
<dbReference type="Proteomes" id="UP000265140">
    <property type="component" value="Chromosome 5"/>
</dbReference>
<dbReference type="GeneTree" id="ENSGT01000000221180"/>
<proteinExistence type="inferred from homology"/>